<dbReference type="GO" id="GO:0008235">
    <property type="term" value="F:metalloexopeptidase activity"/>
    <property type="evidence" value="ECO:0007669"/>
    <property type="project" value="UniProtKB-ARBA"/>
</dbReference>
<keyword evidence="9" id="KW-1185">Reference proteome</keyword>
<dbReference type="PANTHER" id="PTHR46112:SF10">
    <property type="entry name" value="DIPEPTIDASE YKVY-RELATED"/>
    <property type="match status" value="1"/>
</dbReference>
<dbReference type="InterPro" id="IPR001714">
    <property type="entry name" value="Pept_M24_MAP"/>
</dbReference>
<evidence type="ECO:0000256" key="3">
    <source>
        <dbReference type="ARBA" id="ARBA00022723"/>
    </source>
</evidence>
<comment type="similarity">
    <text evidence="2">Belongs to the peptidase M24B family.</text>
</comment>
<dbReference type="Pfam" id="PF00557">
    <property type="entry name" value="Peptidase_M24"/>
    <property type="match status" value="1"/>
</dbReference>
<evidence type="ECO:0000256" key="4">
    <source>
        <dbReference type="ARBA" id="ARBA00022801"/>
    </source>
</evidence>
<dbReference type="GO" id="GO:0046872">
    <property type="term" value="F:metal ion binding"/>
    <property type="evidence" value="ECO:0007669"/>
    <property type="project" value="UniProtKB-KW"/>
</dbReference>
<evidence type="ECO:0000256" key="2">
    <source>
        <dbReference type="ARBA" id="ARBA00008766"/>
    </source>
</evidence>
<keyword evidence="4" id="KW-0378">Hydrolase</keyword>
<dbReference type="GO" id="GO:0004177">
    <property type="term" value="F:aminopeptidase activity"/>
    <property type="evidence" value="ECO:0007669"/>
    <property type="project" value="UniProtKB-ARBA"/>
</dbReference>
<protein>
    <submittedName>
        <fullName evidence="8">Xaa-Pro peptidase family protein</fullName>
    </submittedName>
</protein>
<dbReference type="PRINTS" id="PR00599">
    <property type="entry name" value="MAPEPTIDASE"/>
</dbReference>
<keyword evidence="5" id="KW-0464">Manganese</keyword>
<evidence type="ECO:0000313" key="8">
    <source>
        <dbReference type="EMBL" id="MCU9614203.1"/>
    </source>
</evidence>
<comment type="cofactor">
    <cofactor evidence="1">
        <name>Mn(2+)</name>
        <dbReference type="ChEBI" id="CHEBI:29035"/>
    </cofactor>
</comment>
<organism evidence="8 9">
    <name type="scientific">Perspicuibacillus lycopersici</name>
    <dbReference type="NCBI Taxonomy" id="1325689"/>
    <lineage>
        <taxon>Bacteria</taxon>
        <taxon>Bacillati</taxon>
        <taxon>Bacillota</taxon>
        <taxon>Bacilli</taxon>
        <taxon>Bacillales</taxon>
        <taxon>Bacillaceae</taxon>
        <taxon>Perspicuibacillus</taxon>
    </lineage>
</organism>
<dbReference type="CDD" id="cd01092">
    <property type="entry name" value="APP-like"/>
    <property type="match status" value="1"/>
</dbReference>
<dbReference type="SUPFAM" id="SSF55920">
    <property type="entry name" value="Creatinase/aminopeptidase"/>
    <property type="match status" value="1"/>
</dbReference>
<dbReference type="EMBL" id="JAOUSF010000003">
    <property type="protein sequence ID" value="MCU9614203.1"/>
    <property type="molecule type" value="Genomic_DNA"/>
</dbReference>
<accession>A0AAE3LTL7</accession>
<feature type="domain" description="Peptidase M24" evidence="6">
    <location>
        <begin position="146"/>
        <end position="348"/>
    </location>
</feature>
<name>A0AAE3LTL7_9BACI</name>
<dbReference type="InterPro" id="IPR036005">
    <property type="entry name" value="Creatinase/aminopeptidase-like"/>
</dbReference>
<sequence length="365" mass="40528">MLKRVHALGEWLKQEDIDVAVVTSTDNVFYFSGFYSDPHERLLATVLFPEQEPFLICPQMEVPSARQAGFEHTVFGYSDTEDPWEIVKTEIAKRTKSVKKIAVEKTHLNVERYEIIQAAFPEATFIHAEEKLNQLRLVKDEVELQKLKKACELADYAITVGVNEIKAGVTELELVAAIEYELKKKGVEKMSFATTVLAGANAASPHGSPGSTKVQKGDFVLFDLGVVYEGYCSDITRTVAYQDVTDEQIRVYEAVLKGQEAAIAASLPGVTCAHIDTVARDIIKHAGYGDYFTHRLGHGLGISIHEYPSVTETNPLVLQKGMVYTIEPGVYIPGNIGVRIEDDVHITEQGAEVLTKYPKQLQIVK</sequence>
<evidence type="ECO:0000313" key="9">
    <source>
        <dbReference type="Proteomes" id="UP001209318"/>
    </source>
</evidence>
<dbReference type="InterPro" id="IPR000994">
    <property type="entry name" value="Pept_M24"/>
</dbReference>
<dbReference type="PROSITE" id="PS00491">
    <property type="entry name" value="PROLINE_PEPTIDASE"/>
    <property type="match status" value="1"/>
</dbReference>
<keyword evidence="3" id="KW-0479">Metal-binding</keyword>
<dbReference type="InterPro" id="IPR050659">
    <property type="entry name" value="Peptidase_M24B"/>
</dbReference>
<evidence type="ECO:0000259" key="6">
    <source>
        <dbReference type="Pfam" id="PF00557"/>
    </source>
</evidence>
<reference evidence="8" key="1">
    <citation type="submission" date="2022-10" db="EMBL/GenBank/DDBJ databases">
        <title>Description of Fervidibacillus gen. nov. in the family Fervidibacillaceae fam. nov. with two species, Fervidibacillus albus sp. nov., and Fervidibacillus halotolerans sp. nov., isolated from tidal flat sediments.</title>
        <authorList>
            <person name="Kwon K.K."/>
            <person name="Yang S.-H."/>
        </authorList>
    </citation>
    <scope>NUCLEOTIDE SEQUENCE</scope>
    <source>
        <strain evidence="8">JCM 19140</strain>
    </source>
</reference>
<dbReference type="InterPro" id="IPR001131">
    <property type="entry name" value="Peptidase_M24B_aminopep-P_CS"/>
</dbReference>
<comment type="caution">
    <text evidence="8">The sequence shown here is derived from an EMBL/GenBank/DDBJ whole genome shotgun (WGS) entry which is preliminary data.</text>
</comment>
<evidence type="ECO:0000256" key="5">
    <source>
        <dbReference type="ARBA" id="ARBA00023211"/>
    </source>
</evidence>
<evidence type="ECO:0000259" key="7">
    <source>
        <dbReference type="Pfam" id="PF01321"/>
    </source>
</evidence>
<dbReference type="Gene3D" id="3.40.350.10">
    <property type="entry name" value="Creatinase/prolidase N-terminal domain"/>
    <property type="match status" value="1"/>
</dbReference>
<dbReference type="Pfam" id="PF01321">
    <property type="entry name" value="Creatinase_N"/>
    <property type="match status" value="1"/>
</dbReference>
<evidence type="ECO:0000256" key="1">
    <source>
        <dbReference type="ARBA" id="ARBA00001936"/>
    </source>
</evidence>
<proteinExistence type="inferred from homology"/>
<dbReference type="InterPro" id="IPR029149">
    <property type="entry name" value="Creatin/AminoP/Spt16_N"/>
</dbReference>
<dbReference type="InterPro" id="IPR000587">
    <property type="entry name" value="Creatinase_N"/>
</dbReference>
<dbReference type="Gene3D" id="3.90.230.10">
    <property type="entry name" value="Creatinase/methionine aminopeptidase superfamily"/>
    <property type="match status" value="1"/>
</dbReference>
<dbReference type="SUPFAM" id="SSF53092">
    <property type="entry name" value="Creatinase/prolidase N-terminal domain"/>
    <property type="match status" value="1"/>
</dbReference>
<dbReference type="PANTHER" id="PTHR46112">
    <property type="entry name" value="AMINOPEPTIDASE"/>
    <property type="match status" value="1"/>
</dbReference>
<gene>
    <name evidence="8" type="ORF">OEV98_11585</name>
</gene>
<dbReference type="Proteomes" id="UP001209318">
    <property type="component" value="Unassembled WGS sequence"/>
</dbReference>
<dbReference type="RefSeq" id="WP_263073443.1">
    <property type="nucleotide sequence ID" value="NZ_JAOUSF010000003.1"/>
</dbReference>
<dbReference type="FunFam" id="3.90.230.10:FF:000014">
    <property type="entry name" value="Aminopeptidase P family protein"/>
    <property type="match status" value="1"/>
</dbReference>
<dbReference type="AlphaFoldDB" id="A0AAE3LTL7"/>
<feature type="domain" description="Creatinase N-terminal" evidence="7">
    <location>
        <begin position="4"/>
        <end position="138"/>
    </location>
</feature>